<dbReference type="Gene3D" id="1.20.1730.10">
    <property type="entry name" value="Sodium/glucose cotransporter"/>
    <property type="match status" value="1"/>
</dbReference>
<comment type="subcellular location">
    <subcellularLocation>
        <location evidence="1">Membrane</location>
        <topology evidence="1">Multi-pass membrane protein</topology>
    </subcellularLocation>
</comment>
<name>A0ABD6CRE1_9EURY</name>
<reference evidence="9 10" key="1">
    <citation type="journal article" date="2019" name="Int. J. Syst. Evol. Microbiol.">
        <title>The Global Catalogue of Microorganisms (GCM) 10K type strain sequencing project: providing services to taxonomists for standard genome sequencing and annotation.</title>
        <authorList>
            <consortium name="The Broad Institute Genomics Platform"/>
            <consortium name="The Broad Institute Genome Sequencing Center for Infectious Disease"/>
            <person name="Wu L."/>
            <person name="Ma J."/>
        </authorList>
    </citation>
    <scope>NUCLEOTIDE SEQUENCE [LARGE SCALE GENOMIC DNA]</scope>
    <source>
        <strain evidence="9 10">CGMCC 1.12121</strain>
    </source>
</reference>
<dbReference type="EMBL" id="JBHUDK010000015">
    <property type="protein sequence ID" value="MFD1600444.1"/>
    <property type="molecule type" value="Genomic_DNA"/>
</dbReference>
<sequence>MVGFLISPGIEGSSADTAILRSIQDMPGPFLGIMMAAAVAAAMSTADSIILMLGSIISRYIYQVLIQGDMPEKQLSRYLKITPDSSRSPHFCLRRDRSVSSSRSCSTSPSRDTSYCIRSPSRRSGGPARTNMGSSPVWILCRTSSGPVKLRSRCGSVSGAG</sequence>
<dbReference type="GO" id="GO:0016020">
    <property type="term" value="C:membrane"/>
    <property type="evidence" value="ECO:0007669"/>
    <property type="project" value="UniProtKB-SubCell"/>
</dbReference>
<keyword evidence="10" id="KW-1185">Reference proteome</keyword>
<evidence type="ECO:0000256" key="2">
    <source>
        <dbReference type="ARBA" id="ARBA00006434"/>
    </source>
</evidence>
<evidence type="ECO:0000256" key="7">
    <source>
        <dbReference type="SAM" id="MobiDB-lite"/>
    </source>
</evidence>
<keyword evidence="5 8" id="KW-0472">Membrane</keyword>
<evidence type="ECO:0000256" key="8">
    <source>
        <dbReference type="SAM" id="Phobius"/>
    </source>
</evidence>
<dbReference type="InterPro" id="IPR001734">
    <property type="entry name" value="Na/solute_symporter"/>
</dbReference>
<evidence type="ECO:0000313" key="10">
    <source>
        <dbReference type="Proteomes" id="UP001597085"/>
    </source>
</evidence>
<accession>A0ABD6CRE1</accession>
<proteinExistence type="inferred from homology"/>
<evidence type="ECO:0000256" key="6">
    <source>
        <dbReference type="RuleBase" id="RU362091"/>
    </source>
</evidence>
<feature type="region of interest" description="Disordered" evidence="7">
    <location>
        <begin position="100"/>
        <end position="131"/>
    </location>
</feature>
<comment type="similarity">
    <text evidence="2 6">Belongs to the sodium:solute symporter (SSF) (TC 2.A.21) family.</text>
</comment>
<feature type="transmembrane region" description="Helical" evidence="8">
    <location>
        <begin position="30"/>
        <end position="53"/>
    </location>
</feature>
<gene>
    <name evidence="9" type="ORF">ACFSBX_15970</name>
</gene>
<feature type="compositionally biased region" description="Low complexity" evidence="7">
    <location>
        <begin position="100"/>
        <end position="127"/>
    </location>
</feature>
<organism evidence="9 10">
    <name type="scientific">Halobellus rarus</name>
    <dbReference type="NCBI Taxonomy" id="1126237"/>
    <lineage>
        <taxon>Archaea</taxon>
        <taxon>Methanobacteriati</taxon>
        <taxon>Methanobacteriota</taxon>
        <taxon>Stenosarchaea group</taxon>
        <taxon>Halobacteria</taxon>
        <taxon>Halobacteriales</taxon>
        <taxon>Haloferacaceae</taxon>
        <taxon>Halobellus</taxon>
    </lineage>
</organism>
<evidence type="ECO:0000256" key="1">
    <source>
        <dbReference type="ARBA" id="ARBA00004141"/>
    </source>
</evidence>
<evidence type="ECO:0000256" key="5">
    <source>
        <dbReference type="ARBA" id="ARBA00023136"/>
    </source>
</evidence>
<dbReference type="AlphaFoldDB" id="A0ABD6CRE1"/>
<dbReference type="Proteomes" id="UP001597085">
    <property type="component" value="Unassembled WGS sequence"/>
</dbReference>
<dbReference type="PROSITE" id="PS50283">
    <property type="entry name" value="NA_SOLUT_SYMP_3"/>
    <property type="match status" value="1"/>
</dbReference>
<protein>
    <submittedName>
        <fullName evidence="9">Uncharacterized protein</fullName>
    </submittedName>
</protein>
<keyword evidence="3 8" id="KW-0812">Transmembrane</keyword>
<comment type="caution">
    <text evidence="9">The sequence shown here is derived from an EMBL/GenBank/DDBJ whole genome shotgun (WGS) entry which is preliminary data.</text>
</comment>
<keyword evidence="4 8" id="KW-1133">Transmembrane helix</keyword>
<dbReference type="Pfam" id="PF00474">
    <property type="entry name" value="SSF"/>
    <property type="match status" value="1"/>
</dbReference>
<dbReference type="InterPro" id="IPR038377">
    <property type="entry name" value="Na/Glc_symporter_sf"/>
</dbReference>
<evidence type="ECO:0000256" key="3">
    <source>
        <dbReference type="ARBA" id="ARBA00022692"/>
    </source>
</evidence>
<evidence type="ECO:0000313" key="9">
    <source>
        <dbReference type="EMBL" id="MFD1600444.1"/>
    </source>
</evidence>
<dbReference type="RefSeq" id="WP_390278035.1">
    <property type="nucleotide sequence ID" value="NZ_JANHDI010000011.1"/>
</dbReference>
<evidence type="ECO:0000256" key="4">
    <source>
        <dbReference type="ARBA" id="ARBA00022989"/>
    </source>
</evidence>